<keyword evidence="3" id="KW-1185">Reference proteome</keyword>
<dbReference type="GO" id="GO:0051260">
    <property type="term" value="P:protein homooligomerization"/>
    <property type="evidence" value="ECO:0007669"/>
    <property type="project" value="InterPro"/>
</dbReference>
<evidence type="ECO:0000313" key="2">
    <source>
        <dbReference type="EMBL" id="CAJ0598891.1"/>
    </source>
</evidence>
<gene>
    <name evidence="2" type="ORF">CYNAS_LOCUS10874</name>
</gene>
<proteinExistence type="predicted"/>
<dbReference type="InterPro" id="IPR003131">
    <property type="entry name" value="T1-type_BTB"/>
</dbReference>
<dbReference type="Gene3D" id="3.30.710.10">
    <property type="entry name" value="Potassium Channel Kv1.1, Chain A"/>
    <property type="match status" value="1"/>
</dbReference>
<sequence length="114" mass="13200">MLVVLNLRGTKFETSLETLRRNPGPRDNNMLANLDYVEGEEVYIDRDPMYFTHILNYLQAGSVSVGEHQCILAHIKREAQNDYFIHFLSVLWTRRPCPAHRGPDYPCAPSERPI</sequence>
<name>A0AA36GV19_CYLNA</name>
<feature type="domain" description="Potassium channel tetramerisation-type BTB" evidence="1">
    <location>
        <begin position="3"/>
        <end position="80"/>
    </location>
</feature>
<accession>A0AA36GV19</accession>
<dbReference type="Proteomes" id="UP001176961">
    <property type="component" value="Unassembled WGS sequence"/>
</dbReference>
<protein>
    <recommendedName>
        <fullName evidence="1">Potassium channel tetramerisation-type BTB domain-containing protein</fullName>
    </recommendedName>
</protein>
<dbReference type="EMBL" id="CATQJL010000223">
    <property type="protein sequence ID" value="CAJ0598891.1"/>
    <property type="molecule type" value="Genomic_DNA"/>
</dbReference>
<evidence type="ECO:0000313" key="3">
    <source>
        <dbReference type="Proteomes" id="UP001176961"/>
    </source>
</evidence>
<dbReference type="InterPro" id="IPR011333">
    <property type="entry name" value="SKP1/BTB/POZ_sf"/>
</dbReference>
<dbReference type="Pfam" id="PF02214">
    <property type="entry name" value="BTB_2"/>
    <property type="match status" value="1"/>
</dbReference>
<reference evidence="2" key="1">
    <citation type="submission" date="2023-07" db="EMBL/GenBank/DDBJ databases">
        <authorList>
            <consortium name="CYATHOMIX"/>
        </authorList>
    </citation>
    <scope>NUCLEOTIDE SEQUENCE</scope>
    <source>
        <strain evidence="2">N/A</strain>
    </source>
</reference>
<dbReference type="AlphaFoldDB" id="A0AA36GV19"/>
<evidence type="ECO:0000259" key="1">
    <source>
        <dbReference type="Pfam" id="PF02214"/>
    </source>
</evidence>
<comment type="caution">
    <text evidence="2">The sequence shown here is derived from an EMBL/GenBank/DDBJ whole genome shotgun (WGS) entry which is preliminary data.</text>
</comment>
<organism evidence="2 3">
    <name type="scientific">Cylicocyclus nassatus</name>
    <name type="common">Nematode worm</name>
    <dbReference type="NCBI Taxonomy" id="53992"/>
    <lineage>
        <taxon>Eukaryota</taxon>
        <taxon>Metazoa</taxon>
        <taxon>Ecdysozoa</taxon>
        <taxon>Nematoda</taxon>
        <taxon>Chromadorea</taxon>
        <taxon>Rhabditida</taxon>
        <taxon>Rhabditina</taxon>
        <taxon>Rhabditomorpha</taxon>
        <taxon>Strongyloidea</taxon>
        <taxon>Strongylidae</taxon>
        <taxon>Cylicocyclus</taxon>
    </lineage>
</organism>
<dbReference type="SUPFAM" id="SSF54695">
    <property type="entry name" value="POZ domain"/>
    <property type="match status" value="1"/>
</dbReference>